<evidence type="ECO:0000256" key="3">
    <source>
        <dbReference type="ARBA" id="ARBA00023172"/>
    </source>
</evidence>
<dbReference type="Gene3D" id="1.10.443.10">
    <property type="entry name" value="Intergrase catalytic core"/>
    <property type="match status" value="1"/>
</dbReference>
<dbReference type="GO" id="GO:0003677">
    <property type="term" value="F:DNA binding"/>
    <property type="evidence" value="ECO:0007669"/>
    <property type="project" value="UniProtKB-UniRule"/>
</dbReference>
<name>A0A840YHN1_9SPHN</name>
<dbReference type="Gene3D" id="1.10.150.130">
    <property type="match status" value="1"/>
</dbReference>
<evidence type="ECO:0000256" key="2">
    <source>
        <dbReference type="ARBA" id="ARBA00023125"/>
    </source>
</evidence>
<dbReference type="InterPro" id="IPR044068">
    <property type="entry name" value="CB"/>
</dbReference>
<dbReference type="PROSITE" id="PS51900">
    <property type="entry name" value="CB"/>
    <property type="match status" value="1"/>
</dbReference>
<evidence type="ECO:0000259" key="6">
    <source>
        <dbReference type="PROSITE" id="PS51900"/>
    </source>
</evidence>
<dbReference type="InterPro" id="IPR002104">
    <property type="entry name" value="Integrase_catalytic"/>
</dbReference>
<evidence type="ECO:0000259" key="5">
    <source>
        <dbReference type="PROSITE" id="PS51898"/>
    </source>
</evidence>
<evidence type="ECO:0000256" key="1">
    <source>
        <dbReference type="ARBA" id="ARBA00022908"/>
    </source>
</evidence>
<dbReference type="InterPro" id="IPR052925">
    <property type="entry name" value="Phage_Integrase-like_Recomb"/>
</dbReference>
<comment type="caution">
    <text evidence="7">The sequence shown here is derived from an EMBL/GenBank/DDBJ whole genome shotgun (WGS) entry which is preliminary data.</text>
</comment>
<dbReference type="PROSITE" id="PS51898">
    <property type="entry name" value="TYR_RECOMBINASE"/>
    <property type="match status" value="1"/>
</dbReference>
<dbReference type="PANTHER" id="PTHR34605">
    <property type="entry name" value="PHAGE_INTEGRASE DOMAIN-CONTAINING PROTEIN"/>
    <property type="match status" value="1"/>
</dbReference>
<evidence type="ECO:0000313" key="7">
    <source>
        <dbReference type="EMBL" id="MBB5711875.1"/>
    </source>
</evidence>
<dbReference type="InterPro" id="IPR010998">
    <property type="entry name" value="Integrase_recombinase_N"/>
</dbReference>
<dbReference type="PANTHER" id="PTHR34605:SF4">
    <property type="entry name" value="DNA ADENINE METHYLTRANSFERASE"/>
    <property type="match status" value="1"/>
</dbReference>
<dbReference type="Pfam" id="PF00589">
    <property type="entry name" value="Phage_integrase"/>
    <property type="match status" value="1"/>
</dbReference>
<dbReference type="SUPFAM" id="SSF47823">
    <property type="entry name" value="lambda integrase-like, N-terminal domain"/>
    <property type="match status" value="1"/>
</dbReference>
<evidence type="ECO:0000256" key="4">
    <source>
        <dbReference type="PROSITE-ProRule" id="PRU01248"/>
    </source>
</evidence>
<feature type="domain" description="Core-binding (CB)" evidence="6">
    <location>
        <begin position="14"/>
        <end position="101"/>
    </location>
</feature>
<dbReference type="InterPro" id="IPR013762">
    <property type="entry name" value="Integrase-like_cat_sf"/>
</dbReference>
<organism evidence="7 8">
    <name type="scientific">Sphingomonas xinjiangensis</name>
    <dbReference type="NCBI Taxonomy" id="643568"/>
    <lineage>
        <taxon>Bacteria</taxon>
        <taxon>Pseudomonadati</taxon>
        <taxon>Pseudomonadota</taxon>
        <taxon>Alphaproteobacteria</taxon>
        <taxon>Sphingomonadales</taxon>
        <taxon>Sphingomonadaceae</taxon>
        <taxon>Sphingomonas</taxon>
    </lineage>
</organism>
<accession>A0A840YHN1</accession>
<feature type="domain" description="Tyr recombinase" evidence="5">
    <location>
        <begin position="130"/>
        <end position="322"/>
    </location>
</feature>
<dbReference type="Proteomes" id="UP000527143">
    <property type="component" value="Unassembled WGS sequence"/>
</dbReference>
<dbReference type="GO" id="GO:0015074">
    <property type="term" value="P:DNA integration"/>
    <property type="evidence" value="ECO:0007669"/>
    <property type="project" value="UniProtKB-KW"/>
</dbReference>
<keyword evidence="3" id="KW-0233">DNA recombination</keyword>
<gene>
    <name evidence="7" type="ORF">FHT02_003127</name>
</gene>
<keyword evidence="2 4" id="KW-0238">DNA-binding</keyword>
<protein>
    <submittedName>
        <fullName evidence="7">Site-specific recombinase XerD</fullName>
    </submittedName>
</protein>
<keyword evidence="1" id="KW-0229">DNA integration</keyword>
<dbReference type="EMBL" id="JACIJF010000010">
    <property type="protein sequence ID" value="MBB5711875.1"/>
    <property type="molecule type" value="Genomic_DNA"/>
</dbReference>
<dbReference type="RefSeq" id="WP_184089451.1">
    <property type="nucleotide sequence ID" value="NZ_JACIJF010000010.1"/>
</dbReference>
<dbReference type="AlphaFoldDB" id="A0A840YHN1"/>
<dbReference type="SUPFAM" id="SSF56349">
    <property type="entry name" value="DNA breaking-rejoining enzymes"/>
    <property type="match status" value="1"/>
</dbReference>
<reference evidence="7 8" key="1">
    <citation type="submission" date="2020-08" db="EMBL/GenBank/DDBJ databases">
        <title>Genomic Encyclopedia of Type Strains, Phase IV (KMG-IV): sequencing the most valuable type-strain genomes for metagenomic binning, comparative biology and taxonomic classification.</title>
        <authorList>
            <person name="Goeker M."/>
        </authorList>
    </citation>
    <scope>NUCLEOTIDE SEQUENCE [LARGE SCALE GENOMIC DNA]</scope>
    <source>
        <strain evidence="7 8">DSM 26736</strain>
    </source>
</reference>
<proteinExistence type="predicted"/>
<sequence>MTPTYQSLDPCDDAGLHEVLRAEIECAASNARAQRAPATRRAYASDWRIFLGWCETRGVASLPTTPAIVAAFLAFEADRGIKANTVGRRLAAIGYNHRRAGLHPPQEQPGARTMFDVVAGLRKALGADQASKQPVDAQTLWSMLGTIEGNDLRSLRDRAALVLGMASALPRSKLVSIAIADVVLSGEILTLRFGPEKGQQAGEGTEILIREGSHIRPVSIVSNWIATAGHIDGPLFRRLTRAGELTVDPMSDRSIARLIKRCAAAAGLNPAFYAGHSLRSGFLIEAAQSGASICDMQIVSGHKSAQFLSKYVRDAARSCLSD</sequence>
<evidence type="ECO:0000313" key="8">
    <source>
        <dbReference type="Proteomes" id="UP000527143"/>
    </source>
</evidence>
<keyword evidence="8" id="KW-1185">Reference proteome</keyword>
<dbReference type="InterPro" id="IPR011010">
    <property type="entry name" value="DNA_brk_join_enz"/>
</dbReference>
<dbReference type="GO" id="GO:0006310">
    <property type="term" value="P:DNA recombination"/>
    <property type="evidence" value="ECO:0007669"/>
    <property type="project" value="UniProtKB-KW"/>
</dbReference>